<evidence type="ECO:0000313" key="2">
    <source>
        <dbReference type="Proteomes" id="UP000821853"/>
    </source>
</evidence>
<dbReference type="AlphaFoldDB" id="A0A9J6H3P0"/>
<dbReference type="VEuPathDB" id="VectorBase:HLOH_042576"/>
<dbReference type="EMBL" id="JABSTR010000011">
    <property type="protein sequence ID" value="KAH9381359.1"/>
    <property type="molecule type" value="Genomic_DNA"/>
</dbReference>
<dbReference type="Proteomes" id="UP000821853">
    <property type="component" value="Chromosome 9"/>
</dbReference>
<keyword evidence="2" id="KW-1185">Reference proteome</keyword>
<gene>
    <name evidence="1" type="ORF">HPB48_020755</name>
</gene>
<accession>A0A9J6H3P0</accession>
<reference evidence="1 2" key="1">
    <citation type="journal article" date="2020" name="Cell">
        <title>Large-Scale Comparative Analyses of Tick Genomes Elucidate Their Genetic Diversity and Vector Capacities.</title>
        <authorList>
            <consortium name="Tick Genome and Microbiome Consortium (TIGMIC)"/>
            <person name="Jia N."/>
            <person name="Wang J."/>
            <person name="Shi W."/>
            <person name="Du L."/>
            <person name="Sun Y."/>
            <person name="Zhan W."/>
            <person name="Jiang J.F."/>
            <person name="Wang Q."/>
            <person name="Zhang B."/>
            <person name="Ji P."/>
            <person name="Bell-Sakyi L."/>
            <person name="Cui X.M."/>
            <person name="Yuan T.T."/>
            <person name="Jiang B.G."/>
            <person name="Yang W.F."/>
            <person name="Lam T.T."/>
            <person name="Chang Q.C."/>
            <person name="Ding S.J."/>
            <person name="Wang X.J."/>
            <person name="Zhu J.G."/>
            <person name="Ruan X.D."/>
            <person name="Zhao L."/>
            <person name="Wei J.T."/>
            <person name="Ye R.Z."/>
            <person name="Que T.C."/>
            <person name="Du C.H."/>
            <person name="Zhou Y.H."/>
            <person name="Cheng J.X."/>
            <person name="Dai P.F."/>
            <person name="Guo W.B."/>
            <person name="Han X.H."/>
            <person name="Huang E.J."/>
            <person name="Li L.F."/>
            <person name="Wei W."/>
            <person name="Gao Y.C."/>
            <person name="Liu J.Z."/>
            <person name="Shao H.Z."/>
            <person name="Wang X."/>
            <person name="Wang C.C."/>
            <person name="Yang T.C."/>
            <person name="Huo Q.B."/>
            <person name="Li W."/>
            <person name="Chen H.Y."/>
            <person name="Chen S.E."/>
            <person name="Zhou L.G."/>
            <person name="Ni X.B."/>
            <person name="Tian J.H."/>
            <person name="Sheng Y."/>
            <person name="Liu T."/>
            <person name="Pan Y.S."/>
            <person name="Xia L.Y."/>
            <person name="Li J."/>
            <person name="Zhao F."/>
            <person name="Cao W.C."/>
        </authorList>
    </citation>
    <scope>NUCLEOTIDE SEQUENCE [LARGE SCALE GENOMIC DNA]</scope>
    <source>
        <strain evidence="1">HaeL-2018</strain>
    </source>
</reference>
<proteinExistence type="predicted"/>
<sequence length="324" mass="35980">MCTSQGDSQQHAVEQGVPSGKRAKSAVFNVVMAKLPALLSPQLHVSIYADYICIWCCGACYLSIQADLKAGIDSIEKFLRARGMDVLCNEIRRACFHAKEVAWITAHHGWSGIPREKNVTSFLVIYIDTSLTWCRHMDYLQERASRVVHVFALPQRHRWGCSSDSMLRTACLHLSVRPLPILYLFCMGLSNRQEQRLQALVTRGLRLFLGVPRPTSGTMVLRGKQVATRKCFARAGGAPPYLRLTTQHDSHPLVYRLQQRSASKVHQAIFGDVMGLPADLNGNTALGRLHGLFPALTPMLISPGCPKTIYIYSGSTADDPQLHA</sequence>
<evidence type="ECO:0008006" key="3">
    <source>
        <dbReference type="Google" id="ProtNLM"/>
    </source>
</evidence>
<name>A0A9J6H3P0_HAELO</name>
<protein>
    <recommendedName>
        <fullName evidence="3">Reverse transcriptase domain-containing protein</fullName>
    </recommendedName>
</protein>
<dbReference type="OMA" id="ANAISCM"/>
<comment type="caution">
    <text evidence="1">The sequence shown here is derived from an EMBL/GenBank/DDBJ whole genome shotgun (WGS) entry which is preliminary data.</text>
</comment>
<organism evidence="1 2">
    <name type="scientific">Haemaphysalis longicornis</name>
    <name type="common">Bush tick</name>
    <dbReference type="NCBI Taxonomy" id="44386"/>
    <lineage>
        <taxon>Eukaryota</taxon>
        <taxon>Metazoa</taxon>
        <taxon>Ecdysozoa</taxon>
        <taxon>Arthropoda</taxon>
        <taxon>Chelicerata</taxon>
        <taxon>Arachnida</taxon>
        <taxon>Acari</taxon>
        <taxon>Parasitiformes</taxon>
        <taxon>Ixodida</taxon>
        <taxon>Ixodoidea</taxon>
        <taxon>Ixodidae</taxon>
        <taxon>Haemaphysalinae</taxon>
        <taxon>Haemaphysalis</taxon>
    </lineage>
</organism>
<evidence type="ECO:0000313" key="1">
    <source>
        <dbReference type="EMBL" id="KAH9381359.1"/>
    </source>
</evidence>